<dbReference type="Proteomes" id="UP000317722">
    <property type="component" value="Unassembled WGS sequence"/>
</dbReference>
<protein>
    <submittedName>
        <fullName evidence="2">Gamma-glutamylcyclotransferase</fullName>
    </submittedName>
</protein>
<reference evidence="2 3" key="1">
    <citation type="journal article" date="2019" name="Environ. Microbiol.">
        <title>Species interactions and distinct microbial communities in high Arctic permafrost affected cryosols are associated with the CH4 and CO2 gas fluxes.</title>
        <authorList>
            <person name="Altshuler I."/>
            <person name="Hamel J."/>
            <person name="Turney S."/>
            <person name="Magnuson E."/>
            <person name="Levesque R."/>
            <person name="Greer C."/>
            <person name="Whyte L.G."/>
        </authorList>
    </citation>
    <scope>NUCLEOTIDE SEQUENCE [LARGE SCALE GENOMIC DNA]</scope>
    <source>
        <strain evidence="2 3">S9.3A</strain>
    </source>
</reference>
<evidence type="ECO:0000259" key="1">
    <source>
        <dbReference type="Pfam" id="PF06094"/>
    </source>
</evidence>
<organism evidence="2 3">
    <name type="scientific">Pedococcus bigeumensis</name>
    <dbReference type="NCBI Taxonomy" id="433644"/>
    <lineage>
        <taxon>Bacteria</taxon>
        <taxon>Bacillati</taxon>
        <taxon>Actinomycetota</taxon>
        <taxon>Actinomycetes</taxon>
        <taxon>Micrococcales</taxon>
        <taxon>Intrasporangiaceae</taxon>
        <taxon>Pedococcus</taxon>
    </lineage>
</organism>
<dbReference type="GO" id="GO:0016740">
    <property type="term" value="F:transferase activity"/>
    <property type="evidence" value="ECO:0007669"/>
    <property type="project" value="UniProtKB-KW"/>
</dbReference>
<dbReference type="OrthoDB" id="5070127at2"/>
<dbReference type="SUPFAM" id="SSF110857">
    <property type="entry name" value="Gamma-glutamyl cyclotransferase-like"/>
    <property type="match status" value="1"/>
</dbReference>
<evidence type="ECO:0000313" key="3">
    <source>
        <dbReference type="Proteomes" id="UP000317722"/>
    </source>
</evidence>
<dbReference type="InterPro" id="IPR013024">
    <property type="entry name" value="GGCT-like"/>
</dbReference>
<evidence type="ECO:0000313" key="2">
    <source>
        <dbReference type="EMBL" id="TPG18288.1"/>
    </source>
</evidence>
<dbReference type="InterPro" id="IPR009288">
    <property type="entry name" value="AIG2-like_dom"/>
</dbReference>
<accession>A0A502CZG1</accession>
<proteinExistence type="predicted"/>
<dbReference type="Gene3D" id="3.10.490.10">
    <property type="entry name" value="Gamma-glutamyl cyclotransferase-like"/>
    <property type="match status" value="1"/>
</dbReference>
<name>A0A502CZG1_9MICO</name>
<comment type="caution">
    <text evidence="2">The sequence shown here is derived from an EMBL/GenBank/DDBJ whole genome shotgun (WGS) entry which is preliminary data.</text>
</comment>
<dbReference type="CDD" id="cd06661">
    <property type="entry name" value="GGCT_like"/>
    <property type="match status" value="1"/>
</dbReference>
<dbReference type="Pfam" id="PF06094">
    <property type="entry name" value="GGACT"/>
    <property type="match status" value="1"/>
</dbReference>
<keyword evidence="3" id="KW-1185">Reference proteome</keyword>
<gene>
    <name evidence="2" type="ORF">EAH86_07940</name>
</gene>
<sequence length="109" mass="12127">MTHRLFVYGTLAPGRSNAHVLEGVPGTWEPGTVRGRLLPEGWGAAAGFPAIVLDDDEPEVDGLLFRSEELGEHWERLDLFEGDGYDRVLAPVRLGSRRVVHAYVYALRQ</sequence>
<dbReference type="InterPro" id="IPR036568">
    <property type="entry name" value="GGCT-like_sf"/>
</dbReference>
<dbReference type="EMBL" id="RCZM01000002">
    <property type="protein sequence ID" value="TPG18288.1"/>
    <property type="molecule type" value="Genomic_DNA"/>
</dbReference>
<keyword evidence="2" id="KW-0808">Transferase</keyword>
<feature type="domain" description="Gamma-glutamylcyclotransferase AIG2-like" evidence="1">
    <location>
        <begin position="5"/>
        <end position="107"/>
    </location>
</feature>
<dbReference type="RefSeq" id="WP_140738613.1">
    <property type="nucleotide sequence ID" value="NZ_RCZM01000002.1"/>
</dbReference>
<dbReference type="AlphaFoldDB" id="A0A502CZG1"/>